<evidence type="ECO:0000256" key="5">
    <source>
        <dbReference type="ARBA" id="ARBA00022729"/>
    </source>
</evidence>
<evidence type="ECO:0000256" key="9">
    <source>
        <dbReference type="ARBA" id="ARBA00023316"/>
    </source>
</evidence>
<evidence type="ECO:0000256" key="11">
    <source>
        <dbReference type="ARBA" id="ARBA00093666"/>
    </source>
</evidence>
<reference evidence="13 14" key="1">
    <citation type="submission" date="2019-05" db="EMBL/GenBank/DDBJ databases">
        <title>OXA-830, a novel chromosomally encoded expanded-spectrum class D beta-lactamase in Aeromonas simiae.</title>
        <authorList>
            <person name="Zhou W."/>
            <person name="Chen Q."/>
        </authorList>
    </citation>
    <scope>NUCLEOTIDE SEQUENCE [LARGE SCALE GENOMIC DNA]</scope>
    <source>
        <strain evidence="13 14">A6</strain>
    </source>
</reference>
<dbReference type="PANTHER" id="PTHR37425">
    <property type="match status" value="1"/>
</dbReference>
<keyword evidence="9" id="KW-0961">Cell wall biogenesis/degradation</keyword>
<evidence type="ECO:0000313" key="13">
    <source>
        <dbReference type="EMBL" id="QFI53808.1"/>
    </source>
</evidence>
<dbReference type="Gene3D" id="3.30.1380.10">
    <property type="match status" value="1"/>
</dbReference>
<keyword evidence="14" id="KW-1185">Reference proteome</keyword>
<keyword evidence="8" id="KW-0482">Metalloprotease</keyword>
<dbReference type="CDD" id="cd14844">
    <property type="entry name" value="Zn-DD-carboxypeptidase_like"/>
    <property type="match status" value="1"/>
</dbReference>
<evidence type="ECO:0000256" key="12">
    <source>
        <dbReference type="SAM" id="SignalP"/>
    </source>
</evidence>
<proteinExistence type="inferred from homology"/>
<accession>A0A5J6WVC0</accession>
<keyword evidence="3" id="KW-0645">Protease</keyword>
<dbReference type="SUPFAM" id="SSF55166">
    <property type="entry name" value="Hedgehog/DD-peptidase"/>
    <property type="match status" value="1"/>
</dbReference>
<dbReference type="GO" id="GO:0071555">
    <property type="term" value="P:cell wall organization"/>
    <property type="evidence" value="ECO:0007669"/>
    <property type="project" value="UniProtKB-KW"/>
</dbReference>
<dbReference type="KEGG" id="asim:FE240_03250"/>
<dbReference type="EMBL" id="CP040449">
    <property type="protein sequence ID" value="QFI53808.1"/>
    <property type="molecule type" value="Genomic_DNA"/>
</dbReference>
<keyword evidence="4" id="KW-0479">Metal-binding</keyword>
<feature type="signal peptide" evidence="12">
    <location>
        <begin position="1"/>
        <end position="30"/>
    </location>
</feature>
<protein>
    <recommendedName>
        <fullName evidence="11">Murein endopeptidase K</fullName>
    </recommendedName>
</protein>
<dbReference type="PANTHER" id="PTHR37425:SF1">
    <property type="entry name" value="OUTER MEMBRANE PROTEIN"/>
    <property type="match status" value="1"/>
</dbReference>
<evidence type="ECO:0000256" key="7">
    <source>
        <dbReference type="ARBA" id="ARBA00022833"/>
    </source>
</evidence>
<dbReference type="InterPro" id="IPR006311">
    <property type="entry name" value="TAT_signal"/>
</dbReference>
<dbReference type="InterPro" id="IPR010275">
    <property type="entry name" value="MepK"/>
</dbReference>
<evidence type="ECO:0000256" key="3">
    <source>
        <dbReference type="ARBA" id="ARBA00022670"/>
    </source>
</evidence>
<dbReference type="AlphaFoldDB" id="A0A5J6WVC0"/>
<feature type="chain" id="PRO_5023916986" description="Murein endopeptidase K" evidence="12">
    <location>
        <begin position="31"/>
        <end position="181"/>
    </location>
</feature>
<organism evidence="13 14">
    <name type="scientific">Aeromonas simiae</name>
    <dbReference type="NCBI Taxonomy" id="218936"/>
    <lineage>
        <taxon>Bacteria</taxon>
        <taxon>Pseudomonadati</taxon>
        <taxon>Pseudomonadota</taxon>
        <taxon>Gammaproteobacteria</taxon>
        <taxon>Aeromonadales</taxon>
        <taxon>Aeromonadaceae</taxon>
        <taxon>Aeromonas</taxon>
    </lineage>
</organism>
<dbReference type="GO" id="GO:0046872">
    <property type="term" value="F:metal ion binding"/>
    <property type="evidence" value="ECO:0007669"/>
    <property type="project" value="UniProtKB-KW"/>
</dbReference>
<dbReference type="RefSeq" id="WP_193003358.1">
    <property type="nucleotide sequence ID" value="NZ_CP040449.1"/>
</dbReference>
<evidence type="ECO:0000256" key="4">
    <source>
        <dbReference type="ARBA" id="ARBA00022723"/>
    </source>
</evidence>
<gene>
    <name evidence="13" type="ORF">FE240_03250</name>
</gene>
<keyword evidence="6" id="KW-0378">Hydrolase</keyword>
<dbReference type="Proteomes" id="UP000594034">
    <property type="component" value="Chromosome"/>
</dbReference>
<dbReference type="PROSITE" id="PS51318">
    <property type="entry name" value="TAT"/>
    <property type="match status" value="1"/>
</dbReference>
<keyword evidence="7" id="KW-0862">Zinc</keyword>
<dbReference type="InterPro" id="IPR009045">
    <property type="entry name" value="Zn_M74/Hedgehog-like"/>
</dbReference>
<evidence type="ECO:0000313" key="14">
    <source>
        <dbReference type="Proteomes" id="UP000594034"/>
    </source>
</evidence>
<evidence type="ECO:0000256" key="2">
    <source>
        <dbReference type="ARBA" id="ARBA00004776"/>
    </source>
</evidence>
<dbReference type="GO" id="GO:0008237">
    <property type="term" value="F:metallopeptidase activity"/>
    <property type="evidence" value="ECO:0007669"/>
    <property type="project" value="UniProtKB-KW"/>
</dbReference>
<evidence type="ECO:0000256" key="8">
    <source>
        <dbReference type="ARBA" id="ARBA00023049"/>
    </source>
</evidence>
<name>A0A5J6WVC0_9GAMM</name>
<evidence type="ECO:0000256" key="10">
    <source>
        <dbReference type="ARBA" id="ARBA00093448"/>
    </source>
</evidence>
<comment type="cofactor">
    <cofactor evidence="1">
        <name>Zn(2+)</name>
        <dbReference type="ChEBI" id="CHEBI:29105"/>
    </cofactor>
</comment>
<keyword evidence="5 12" id="KW-0732">Signal</keyword>
<dbReference type="Pfam" id="PF05951">
    <property type="entry name" value="Peptidase_M15_2"/>
    <property type="match status" value="1"/>
</dbReference>
<evidence type="ECO:0000256" key="1">
    <source>
        <dbReference type="ARBA" id="ARBA00001947"/>
    </source>
</evidence>
<dbReference type="GO" id="GO:0006508">
    <property type="term" value="P:proteolysis"/>
    <property type="evidence" value="ECO:0007669"/>
    <property type="project" value="UniProtKB-KW"/>
</dbReference>
<comment type="pathway">
    <text evidence="2">Cell wall biogenesis; cell wall polysaccharide biosynthesis.</text>
</comment>
<comment type="similarity">
    <text evidence="10">Belongs to the peptidase M15 family.</text>
</comment>
<evidence type="ECO:0000256" key="6">
    <source>
        <dbReference type="ARBA" id="ARBA00022801"/>
    </source>
</evidence>
<sequence>MLDKGISRRQLLLGSGLLLTAGLLPQTAQASRSTTSRELVIHNLNTGEKVRASYWENGRYLPDGLAELNHILRDHRRNEVFDIDRKLFDQLFLLQHKLGRKGQIELISGYRSLATNNQKRRHSRGVAKRSYHTLGQAVDIRMPGVQLTHLRQAALQLSVGGVGYYPNDNFVHLDTGPVRRW</sequence>